<protein>
    <recommendedName>
        <fullName evidence="1">Protein kinase domain-containing protein</fullName>
    </recommendedName>
</protein>
<dbReference type="GO" id="GO:0044773">
    <property type="term" value="P:mitotic DNA damage checkpoint signaling"/>
    <property type="evidence" value="ECO:0007669"/>
    <property type="project" value="TreeGrafter"/>
</dbReference>
<reference evidence="2 3" key="1">
    <citation type="submission" date="2023-01" db="EMBL/GenBank/DDBJ databases">
        <authorList>
            <person name="Kreplak J."/>
        </authorList>
    </citation>
    <scope>NUCLEOTIDE SEQUENCE [LARGE SCALE GENOMIC DNA]</scope>
</reference>
<evidence type="ECO:0000259" key="1">
    <source>
        <dbReference type="PROSITE" id="PS50011"/>
    </source>
</evidence>
<sequence>MVICFEDPESGRCLKDTPTKINNFSTKMRIIDFGSGIDEFTIKHLYASTGPSRAEQTYDYTPPEALLNATWYQESTSSNLKYDMWSVGVVMLEMVLGTPNIFQINAFTRALLDRHLEGWNEGVKELAYKFRSFMELCILIPGVSGSYSKKYHKANQVGVSPASWKCSEEFFSRQIKARDPLKIGFSNIWALRLVRHLLQWDPEDRPSVDEALRHPYFQPPPRG</sequence>
<dbReference type="PROSITE" id="PS50011">
    <property type="entry name" value="PROTEIN_KINASE_DOM"/>
    <property type="match status" value="1"/>
</dbReference>
<dbReference type="InterPro" id="IPR000719">
    <property type="entry name" value="Prot_kinase_dom"/>
</dbReference>
<dbReference type="Proteomes" id="UP001157006">
    <property type="component" value="Chromosome 3"/>
</dbReference>
<dbReference type="GO" id="GO:0005634">
    <property type="term" value="C:nucleus"/>
    <property type="evidence" value="ECO:0007669"/>
    <property type="project" value="TreeGrafter"/>
</dbReference>
<dbReference type="SUPFAM" id="SSF56112">
    <property type="entry name" value="Protein kinase-like (PK-like)"/>
    <property type="match status" value="1"/>
</dbReference>
<evidence type="ECO:0000313" key="2">
    <source>
        <dbReference type="EMBL" id="CAI8602924.1"/>
    </source>
</evidence>
<dbReference type="AlphaFoldDB" id="A0AAV0ZWV4"/>
<dbReference type="InterPro" id="IPR011009">
    <property type="entry name" value="Kinase-like_dom_sf"/>
</dbReference>
<name>A0AAV0ZWV4_VICFA</name>
<accession>A0AAV0ZWV4</accession>
<dbReference type="GO" id="GO:0005524">
    <property type="term" value="F:ATP binding"/>
    <property type="evidence" value="ECO:0007669"/>
    <property type="project" value="InterPro"/>
</dbReference>
<dbReference type="GO" id="GO:0004674">
    <property type="term" value="F:protein serine/threonine kinase activity"/>
    <property type="evidence" value="ECO:0007669"/>
    <property type="project" value="TreeGrafter"/>
</dbReference>
<dbReference type="PANTHER" id="PTHR44167">
    <property type="entry name" value="OVARIAN-SPECIFIC SERINE/THREONINE-PROTEIN KINASE LOK-RELATED"/>
    <property type="match status" value="1"/>
</dbReference>
<keyword evidence="3" id="KW-1185">Reference proteome</keyword>
<feature type="domain" description="Protein kinase" evidence="1">
    <location>
        <begin position="1"/>
        <end position="217"/>
    </location>
</feature>
<dbReference type="Pfam" id="PF00069">
    <property type="entry name" value="Pkinase"/>
    <property type="match status" value="1"/>
</dbReference>
<dbReference type="PANTHER" id="PTHR44167:SF30">
    <property type="entry name" value="PHOSPHORYLASE KINASE"/>
    <property type="match status" value="1"/>
</dbReference>
<dbReference type="EMBL" id="OX451738">
    <property type="protein sequence ID" value="CAI8602924.1"/>
    <property type="molecule type" value="Genomic_DNA"/>
</dbReference>
<organism evidence="2 3">
    <name type="scientific">Vicia faba</name>
    <name type="common">Broad bean</name>
    <name type="synonym">Faba vulgaris</name>
    <dbReference type="NCBI Taxonomy" id="3906"/>
    <lineage>
        <taxon>Eukaryota</taxon>
        <taxon>Viridiplantae</taxon>
        <taxon>Streptophyta</taxon>
        <taxon>Embryophyta</taxon>
        <taxon>Tracheophyta</taxon>
        <taxon>Spermatophyta</taxon>
        <taxon>Magnoliopsida</taxon>
        <taxon>eudicotyledons</taxon>
        <taxon>Gunneridae</taxon>
        <taxon>Pentapetalae</taxon>
        <taxon>rosids</taxon>
        <taxon>fabids</taxon>
        <taxon>Fabales</taxon>
        <taxon>Fabaceae</taxon>
        <taxon>Papilionoideae</taxon>
        <taxon>50 kb inversion clade</taxon>
        <taxon>NPAAA clade</taxon>
        <taxon>Hologalegina</taxon>
        <taxon>IRL clade</taxon>
        <taxon>Fabeae</taxon>
        <taxon>Vicia</taxon>
    </lineage>
</organism>
<evidence type="ECO:0000313" key="3">
    <source>
        <dbReference type="Proteomes" id="UP001157006"/>
    </source>
</evidence>
<gene>
    <name evidence="2" type="ORF">VFH_III063280</name>
</gene>
<proteinExistence type="predicted"/>
<dbReference type="Gene3D" id="1.10.510.10">
    <property type="entry name" value="Transferase(Phosphotransferase) domain 1"/>
    <property type="match status" value="1"/>
</dbReference>